<dbReference type="InterPro" id="IPR051685">
    <property type="entry name" value="Ycf3/AcsC/BcsC/TPR_MFPF"/>
</dbReference>
<keyword evidence="4" id="KW-0812">Transmembrane</keyword>
<dbReference type="AlphaFoldDB" id="A0A8S1N1H3"/>
<sequence length="430" mass="51521">MNQKFQQKQDFKCKDHPQTSAIFWCKSIDCRENRIFCINCQKQQKHYQHFIDDVDDINQLNQFLITKSKQSKDLITECQLQYKSTVQSYEQLISGLNYKFCIQEDKINEFQPNQALTALDSLVLFDDMKIHIKSNIIGPLQKIQKILEDLYIQLELQTIKYQISDQQRATNQIEYQKGSFFYIYFFQLSLQIQQINQMMQFKYLINYYQLIPLIQNLSNSLNKLNKQQEAQQIYTNIIKINPQYELSYWKIGDILREQKSYQKAKDYYDKCIQINNNNSASQFGIGECLKETYKYNQALEYYIKAIQLSQSNQLYIQSYGDCLRELERYQEAIQAYDQILNNQSKNADASAGKGQSFNNKLRNMFIVFKHVQRSRGFIKKLINSQIRLYLRILWIWIVFIFIRSILRCNKLFCQSFGYQSIAYSFIKWKR</sequence>
<dbReference type="PANTHER" id="PTHR44943">
    <property type="entry name" value="CELLULOSE SYNTHASE OPERON PROTEIN C"/>
    <property type="match status" value="1"/>
</dbReference>
<feature type="repeat" description="TPR" evidence="3">
    <location>
        <begin position="245"/>
        <end position="278"/>
    </location>
</feature>
<evidence type="ECO:0000313" key="5">
    <source>
        <dbReference type="EMBL" id="CAD8080924.1"/>
    </source>
</evidence>
<reference evidence="5" key="1">
    <citation type="submission" date="2021-01" db="EMBL/GenBank/DDBJ databases">
        <authorList>
            <consortium name="Genoscope - CEA"/>
            <person name="William W."/>
        </authorList>
    </citation>
    <scope>NUCLEOTIDE SEQUENCE</scope>
</reference>
<dbReference type="EMBL" id="CAJJDM010000066">
    <property type="protein sequence ID" value="CAD8080924.1"/>
    <property type="molecule type" value="Genomic_DNA"/>
</dbReference>
<dbReference type="InterPro" id="IPR019734">
    <property type="entry name" value="TPR_rpt"/>
</dbReference>
<protein>
    <recommendedName>
        <fullName evidence="7">Tetratricopeptide repeat protein</fullName>
    </recommendedName>
</protein>
<feature type="transmembrane region" description="Helical" evidence="4">
    <location>
        <begin position="388"/>
        <end position="406"/>
    </location>
</feature>
<evidence type="ECO:0000256" key="4">
    <source>
        <dbReference type="SAM" id="Phobius"/>
    </source>
</evidence>
<name>A0A8S1N1H3_PARPR</name>
<evidence type="ECO:0000256" key="2">
    <source>
        <dbReference type="ARBA" id="ARBA00022803"/>
    </source>
</evidence>
<dbReference type="PROSITE" id="PS50005">
    <property type="entry name" value="TPR"/>
    <property type="match status" value="2"/>
</dbReference>
<dbReference type="PANTHER" id="PTHR44943:SF4">
    <property type="entry name" value="TPR REPEAT-CONTAINING PROTEIN MJ0798"/>
    <property type="match status" value="1"/>
</dbReference>
<keyword evidence="2 3" id="KW-0802">TPR repeat</keyword>
<keyword evidence="1" id="KW-0677">Repeat</keyword>
<dbReference type="Proteomes" id="UP000688137">
    <property type="component" value="Unassembled WGS sequence"/>
</dbReference>
<proteinExistence type="predicted"/>
<keyword evidence="4" id="KW-1133">Transmembrane helix</keyword>
<organism evidence="5 6">
    <name type="scientific">Paramecium primaurelia</name>
    <dbReference type="NCBI Taxonomy" id="5886"/>
    <lineage>
        <taxon>Eukaryota</taxon>
        <taxon>Sar</taxon>
        <taxon>Alveolata</taxon>
        <taxon>Ciliophora</taxon>
        <taxon>Intramacronucleata</taxon>
        <taxon>Oligohymenophorea</taxon>
        <taxon>Peniculida</taxon>
        <taxon>Parameciidae</taxon>
        <taxon>Paramecium</taxon>
    </lineage>
</organism>
<comment type="caution">
    <text evidence="5">The sequence shown here is derived from an EMBL/GenBank/DDBJ whole genome shotgun (WGS) entry which is preliminary data.</text>
</comment>
<accession>A0A8S1N1H3</accession>
<keyword evidence="4" id="KW-0472">Membrane</keyword>
<gene>
    <name evidence="5" type="ORF">PPRIM_AZ9-3.1.T0640233</name>
</gene>
<dbReference type="SMART" id="SM00028">
    <property type="entry name" value="TPR"/>
    <property type="match status" value="4"/>
</dbReference>
<keyword evidence="6" id="KW-1185">Reference proteome</keyword>
<evidence type="ECO:0000256" key="3">
    <source>
        <dbReference type="PROSITE-ProRule" id="PRU00339"/>
    </source>
</evidence>
<evidence type="ECO:0000256" key="1">
    <source>
        <dbReference type="ARBA" id="ARBA00022737"/>
    </source>
</evidence>
<dbReference type="Pfam" id="PF13181">
    <property type="entry name" value="TPR_8"/>
    <property type="match status" value="4"/>
</dbReference>
<feature type="repeat" description="TPR" evidence="3">
    <location>
        <begin position="279"/>
        <end position="312"/>
    </location>
</feature>
<evidence type="ECO:0008006" key="7">
    <source>
        <dbReference type="Google" id="ProtNLM"/>
    </source>
</evidence>
<evidence type="ECO:0000313" key="6">
    <source>
        <dbReference type="Proteomes" id="UP000688137"/>
    </source>
</evidence>
<dbReference type="OMA" id="YLRILWI"/>